<reference evidence="3 4" key="1">
    <citation type="submission" date="2024-03" db="EMBL/GenBank/DDBJ databases">
        <title>Aureococcus anophagefferens CCMP1851 and Kratosvirus quantuckense: Draft genome of a second virus-susceptible host strain in the model system.</title>
        <authorList>
            <person name="Chase E."/>
            <person name="Truchon A.R."/>
            <person name="Schepens W."/>
            <person name="Wilhelm S.W."/>
        </authorList>
    </citation>
    <scope>NUCLEOTIDE SEQUENCE [LARGE SCALE GENOMIC DNA]</scope>
    <source>
        <strain evidence="3 4">CCMP1851</strain>
    </source>
</reference>
<accession>A0ABR1G5A0</accession>
<name>A0ABR1G5A0_AURAN</name>
<dbReference type="EMBL" id="JBBJCI010000119">
    <property type="protein sequence ID" value="KAK7248167.1"/>
    <property type="molecule type" value="Genomic_DNA"/>
</dbReference>
<evidence type="ECO:0000256" key="1">
    <source>
        <dbReference type="SAM" id="MobiDB-lite"/>
    </source>
</evidence>
<dbReference type="Proteomes" id="UP001363151">
    <property type="component" value="Unassembled WGS sequence"/>
</dbReference>
<organism evidence="3 4">
    <name type="scientific">Aureococcus anophagefferens</name>
    <name type="common">Harmful bloom alga</name>
    <dbReference type="NCBI Taxonomy" id="44056"/>
    <lineage>
        <taxon>Eukaryota</taxon>
        <taxon>Sar</taxon>
        <taxon>Stramenopiles</taxon>
        <taxon>Ochrophyta</taxon>
        <taxon>Pelagophyceae</taxon>
        <taxon>Pelagomonadales</taxon>
        <taxon>Pelagomonadaceae</taxon>
        <taxon>Aureococcus</taxon>
    </lineage>
</organism>
<dbReference type="Pfam" id="PF20629">
    <property type="entry name" value="GD_AH_C"/>
    <property type="match status" value="1"/>
</dbReference>
<comment type="caution">
    <text evidence="3">The sequence shown here is derived from an EMBL/GenBank/DDBJ whole genome shotgun (WGS) entry which is preliminary data.</text>
</comment>
<sequence>MGAEAYVLARVRDGAVRDAFLALVDRYRRRYLAPRQTAEANPSGGNKQRGLYNIALKSLGAAKKKHASLRLEGCVEYGAPLPARRGYYFMDSPGNATSSPSRARSRRAAR</sequence>
<dbReference type="InterPro" id="IPR052172">
    <property type="entry name" value="UxaA_altronate/galactarate_dh"/>
</dbReference>
<evidence type="ECO:0000313" key="3">
    <source>
        <dbReference type="EMBL" id="KAK7248167.1"/>
    </source>
</evidence>
<dbReference type="PANTHER" id="PTHR30536:SF5">
    <property type="entry name" value="ALTRONATE DEHYDRATASE"/>
    <property type="match status" value="1"/>
</dbReference>
<dbReference type="PANTHER" id="PTHR30536">
    <property type="entry name" value="ALTRONATE/GALACTARATE DEHYDRATASE"/>
    <property type="match status" value="1"/>
</dbReference>
<dbReference type="GO" id="GO:0016787">
    <property type="term" value="F:hydrolase activity"/>
    <property type="evidence" value="ECO:0007669"/>
    <property type="project" value="UniProtKB-KW"/>
</dbReference>
<protein>
    <submittedName>
        <fullName evidence="3">D-galactarate dehydratase / Altronate hydrolase</fullName>
    </submittedName>
</protein>
<feature type="domain" description="D-galactarate/Altronate dehydratase C-terminal" evidence="2">
    <location>
        <begin position="1"/>
        <end position="99"/>
    </location>
</feature>
<gene>
    <name evidence="3" type="ORF">SO694_0008105</name>
</gene>
<evidence type="ECO:0000259" key="2">
    <source>
        <dbReference type="Pfam" id="PF20629"/>
    </source>
</evidence>
<dbReference type="InterPro" id="IPR048332">
    <property type="entry name" value="GD_AH_C"/>
</dbReference>
<keyword evidence="3" id="KW-0378">Hydrolase</keyword>
<proteinExistence type="predicted"/>
<feature type="region of interest" description="Disordered" evidence="1">
    <location>
        <begin position="90"/>
        <end position="110"/>
    </location>
</feature>
<keyword evidence="4" id="KW-1185">Reference proteome</keyword>
<evidence type="ECO:0000313" key="4">
    <source>
        <dbReference type="Proteomes" id="UP001363151"/>
    </source>
</evidence>